<comment type="caution">
    <text evidence="1">The sequence shown here is derived from an EMBL/GenBank/DDBJ whole genome shotgun (WGS) entry which is preliminary data.</text>
</comment>
<reference evidence="2" key="1">
    <citation type="submission" date="2016-08" db="EMBL/GenBank/DDBJ databases">
        <authorList>
            <person name="Tokovenko B."/>
            <person name="Kalinowski J."/>
        </authorList>
    </citation>
    <scope>NUCLEOTIDE SEQUENCE [LARGE SCALE GENOMIC DNA]</scope>
    <source>
        <strain evidence="2">UTMC102</strain>
    </source>
</reference>
<dbReference type="AlphaFoldDB" id="A0A1V3C8N4"/>
<name>A0A1V3C8N4_9ACTN</name>
<proteinExistence type="predicted"/>
<sequence length="282" mass="31340">MDFEWIEEITDAEQRTKTAHEELTRVQEAADDLSRVRREGAEELRRRGMKPADIGRLLGMSRQRASKILKDGPPPERAFLGRGPLIIAVGEKKEADKEHGPPGPAVAAEDLAAYDMLSRLARDMGLDSSFETVRPPGLIDTNRDNLAVICGPRLSPIVGQLLESDRNIGFERDEHGWYLQDKQQGAMFRSPMDSGTDADFAYLGRLPRLDGQGMFLYIAGIHAVGAPGAVHWLSNHLGEIYEQVGRTRRFSTIIRCGFEPQSMQIVDSERATPVYLESGRAA</sequence>
<evidence type="ECO:0000313" key="2">
    <source>
        <dbReference type="Proteomes" id="UP000189004"/>
    </source>
</evidence>
<organism evidence="1 2">
    <name type="scientific">Nocardiopsis sinuspersici</name>
    <dbReference type="NCBI Taxonomy" id="501010"/>
    <lineage>
        <taxon>Bacteria</taxon>
        <taxon>Bacillati</taxon>
        <taxon>Actinomycetota</taxon>
        <taxon>Actinomycetes</taxon>
        <taxon>Streptosporangiales</taxon>
        <taxon>Nocardiopsidaceae</taxon>
        <taxon>Nocardiopsis</taxon>
    </lineage>
</organism>
<protein>
    <submittedName>
        <fullName evidence="1">Uncharacterized protein</fullName>
    </submittedName>
</protein>
<gene>
    <name evidence="1" type="ORF">NOSIN_00330</name>
</gene>
<dbReference type="STRING" id="501010.NOSIN_00330"/>
<evidence type="ECO:0000313" key="1">
    <source>
        <dbReference type="EMBL" id="OOC56876.1"/>
    </source>
</evidence>
<dbReference type="EMBL" id="MCOK01000001">
    <property type="protein sequence ID" value="OOC56876.1"/>
    <property type="molecule type" value="Genomic_DNA"/>
</dbReference>
<dbReference type="Proteomes" id="UP000189004">
    <property type="component" value="Unassembled WGS sequence"/>
</dbReference>
<accession>A0A1V3C8N4</accession>
<keyword evidence="2" id="KW-1185">Reference proteome</keyword>